<keyword evidence="2" id="KW-0732">Signal</keyword>
<evidence type="ECO:0000313" key="3">
    <source>
        <dbReference type="EMBL" id="MFC5428968.1"/>
    </source>
</evidence>
<accession>A0ABW0J7D6</accession>
<feature type="signal peptide" evidence="2">
    <location>
        <begin position="1"/>
        <end position="25"/>
    </location>
</feature>
<feature type="compositionally biased region" description="Low complexity" evidence="1">
    <location>
        <begin position="70"/>
        <end position="87"/>
    </location>
</feature>
<protein>
    <submittedName>
        <fullName evidence="3">Uncharacterized protein</fullName>
    </submittedName>
</protein>
<sequence length="171" mass="16960">MQARRRISLLLVSTALALPGVCAHADDAVQAPSAQVGSQAGALVGVQAAAPLFTLPSVVPAGAPAGMPETSAAATPPASGTTAAAPPKQDAFGVAMTTDQLDEHRGGDVLIGQNYLTGAVVNNSATRVETGSNTISEGSFASSSGLPTVIQNTGANVLIQNATVLNVRFGN</sequence>
<comment type="caution">
    <text evidence="3">The sequence shown here is derived from an EMBL/GenBank/DDBJ whole genome shotgun (WGS) entry which is preliminary data.</text>
</comment>
<dbReference type="RefSeq" id="WP_377710981.1">
    <property type="nucleotide sequence ID" value="NZ_JBHSMP010000011.1"/>
</dbReference>
<organism evidence="3 4">
    <name type="scientific">Paraburkholderia denitrificans</name>
    <dbReference type="NCBI Taxonomy" id="694025"/>
    <lineage>
        <taxon>Bacteria</taxon>
        <taxon>Pseudomonadati</taxon>
        <taxon>Pseudomonadota</taxon>
        <taxon>Betaproteobacteria</taxon>
        <taxon>Burkholderiales</taxon>
        <taxon>Burkholderiaceae</taxon>
        <taxon>Paraburkholderia</taxon>
    </lineage>
</organism>
<proteinExistence type="predicted"/>
<name>A0ABW0J7D6_9BURK</name>
<keyword evidence="4" id="KW-1185">Reference proteome</keyword>
<reference evidence="4" key="1">
    <citation type="journal article" date="2019" name="Int. J. Syst. Evol. Microbiol.">
        <title>The Global Catalogue of Microorganisms (GCM) 10K type strain sequencing project: providing services to taxonomists for standard genome sequencing and annotation.</title>
        <authorList>
            <consortium name="The Broad Institute Genomics Platform"/>
            <consortium name="The Broad Institute Genome Sequencing Center for Infectious Disease"/>
            <person name="Wu L."/>
            <person name="Ma J."/>
        </authorList>
    </citation>
    <scope>NUCLEOTIDE SEQUENCE [LARGE SCALE GENOMIC DNA]</scope>
    <source>
        <strain evidence="4">CCUG 56042</strain>
    </source>
</reference>
<evidence type="ECO:0000256" key="1">
    <source>
        <dbReference type="SAM" id="MobiDB-lite"/>
    </source>
</evidence>
<gene>
    <name evidence="3" type="ORF">ACFPTO_09175</name>
</gene>
<feature type="chain" id="PRO_5045810318" evidence="2">
    <location>
        <begin position="26"/>
        <end position="171"/>
    </location>
</feature>
<dbReference type="EMBL" id="JBHSMP010000011">
    <property type="protein sequence ID" value="MFC5428968.1"/>
    <property type="molecule type" value="Genomic_DNA"/>
</dbReference>
<feature type="region of interest" description="Disordered" evidence="1">
    <location>
        <begin position="66"/>
        <end position="87"/>
    </location>
</feature>
<dbReference type="Proteomes" id="UP001596103">
    <property type="component" value="Unassembled WGS sequence"/>
</dbReference>
<evidence type="ECO:0000313" key="4">
    <source>
        <dbReference type="Proteomes" id="UP001596103"/>
    </source>
</evidence>
<evidence type="ECO:0000256" key="2">
    <source>
        <dbReference type="SAM" id="SignalP"/>
    </source>
</evidence>